<protein>
    <submittedName>
        <fullName evidence="11">NADH-quinone oxidoreductase subunit NuoF family protein</fullName>
    </submittedName>
</protein>
<evidence type="ECO:0000256" key="6">
    <source>
        <dbReference type="ARBA" id="ARBA00022643"/>
    </source>
</evidence>
<dbReference type="RefSeq" id="WP_344835991.1">
    <property type="nucleotide sequence ID" value="NZ_BAAAUV010000024.1"/>
</dbReference>
<dbReference type="InterPro" id="IPR017896">
    <property type="entry name" value="4Fe4S_Fe-S-bd"/>
</dbReference>
<dbReference type="Pfam" id="PF01512">
    <property type="entry name" value="Complex1_51K"/>
    <property type="match status" value="1"/>
</dbReference>
<sequence length="471" mass="48390">MSLTFTAIGAPRIGAGFDRFPRLGLGQHRAMHGKIPEMGLGDLIELVERVDLRGRGGAAFPVGRKLAATSKSGPGAVVLVNGAEGEPGSAKDALLLTRAPHLVLDGAQLVATALKASEIVIGIEGAAGLESVQEAIAEREAPQPFRVVPLLERFISGEGGALVRAANGEDPIPPGRKLRAAVSGVDGLPTLLSNAETFAQLAVLASLGAELYASAGTDEEPGTVLLTVAAEHVVEVPTGTPLADVFAALGVSTGQGVLTGGYHGSWLSPDAAQVARVSRSGLEAVGGSLGAGILLPLAEGVCPLGESLRVASYLAAQSAGQCGPCRLGLPEVVRTLSDLMDGLGGVTPVRRAVGIGRGRGACKHPDGTAAFVLSAMTAFAEDIAIHAEFGSCNRPVRGLLHVPGDENGRLEVDWARCAGHGVCAYVLPEVIRLDRNGYPVVSNNPLPTWLERDVRKAVAMCPALALRRSPR</sequence>
<dbReference type="Pfam" id="PF13459">
    <property type="entry name" value="Fer4_15"/>
    <property type="match status" value="1"/>
</dbReference>
<evidence type="ECO:0000256" key="5">
    <source>
        <dbReference type="ARBA" id="ARBA00022630"/>
    </source>
</evidence>
<comment type="cofactor">
    <cofactor evidence="1">
        <name>FMN</name>
        <dbReference type="ChEBI" id="CHEBI:58210"/>
    </cofactor>
</comment>
<evidence type="ECO:0000256" key="9">
    <source>
        <dbReference type="ARBA" id="ARBA00023014"/>
    </source>
</evidence>
<dbReference type="SMART" id="SM00928">
    <property type="entry name" value="NADH_4Fe-4S"/>
    <property type="match status" value="1"/>
</dbReference>
<keyword evidence="6" id="KW-0288">FMN</keyword>
<dbReference type="SUPFAM" id="SSF140490">
    <property type="entry name" value="Nqo1C-terminal domain-like"/>
    <property type="match status" value="1"/>
</dbReference>
<evidence type="ECO:0000313" key="11">
    <source>
        <dbReference type="EMBL" id="GAA3233061.1"/>
    </source>
</evidence>
<keyword evidence="5" id="KW-0285">Flavoprotein</keyword>
<evidence type="ECO:0000259" key="10">
    <source>
        <dbReference type="PROSITE" id="PS51379"/>
    </source>
</evidence>
<dbReference type="Gene3D" id="3.40.50.11540">
    <property type="entry name" value="NADH-ubiquinone oxidoreductase 51kDa subunit"/>
    <property type="match status" value="1"/>
</dbReference>
<dbReference type="SUPFAM" id="SSF54862">
    <property type="entry name" value="4Fe-4S ferredoxins"/>
    <property type="match status" value="1"/>
</dbReference>
<reference evidence="12" key="1">
    <citation type="journal article" date="2019" name="Int. J. Syst. Evol. Microbiol.">
        <title>The Global Catalogue of Microorganisms (GCM) 10K type strain sequencing project: providing services to taxonomists for standard genome sequencing and annotation.</title>
        <authorList>
            <consortium name="The Broad Institute Genomics Platform"/>
            <consortium name="The Broad Institute Genome Sequencing Center for Infectious Disease"/>
            <person name="Wu L."/>
            <person name="Ma J."/>
        </authorList>
    </citation>
    <scope>NUCLEOTIDE SEQUENCE [LARGE SCALE GENOMIC DNA]</scope>
    <source>
        <strain evidence="12">JCM 9377</strain>
    </source>
</reference>
<dbReference type="InterPro" id="IPR037225">
    <property type="entry name" value="Nuo51_FMN-bd_sf"/>
</dbReference>
<evidence type="ECO:0000313" key="12">
    <source>
        <dbReference type="Proteomes" id="UP001501237"/>
    </source>
</evidence>
<feature type="domain" description="4Fe-4S ferredoxin-type" evidence="10">
    <location>
        <begin position="408"/>
        <end position="436"/>
    </location>
</feature>
<evidence type="ECO:0000256" key="8">
    <source>
        <dbReference type="ARBA" id="ARBA00023004"/>
    </source>
</evidence>
<comment type="similarity">
    <text evidence="3">Belongs to the complex I 51 kDa subunit family.</text>
</comment>
<accession>A0ABP6QMN5</accession>
<dbReference type="PANTHER" id="PTHR11780:SF10">
    <property type="entry name" value="NADH DEHYDROGENASE [UBIQUINONE] FLAVOPROTEIN 1, MITOCHONDRIAL"/>
    <property type="match status" value="1"/>
</dbReference>
<proteinExistence type="inferred from homology"/>
<dbReference type="Gene3D" id="1.20.1440.230">
    <property type="entry name" value="NADH-ubiquinone oxidoreductase 51kDa subunit, iron-sulphur binding domain"/>
    <property type="match status" value="1"/>
</dbReference>
<name>A0ABP6QMN5_9ACTN</name>
<dbReference type="Gene3D" id="3.30.70.20">
    <property type="match status" value="1"/>
</dbReference>
<dbReference type="Gene3D" id="3.10.20.600">
    <property type="match status" value="1"/>
</dbReference>
<dbReference type="InterPro" id="IPR050837">
    <property type="entry name" value="ComplexI_51kDa_subunit"/>
</dbReference>
<comment type="cofactor">
    <cofactor evidence="2">
        <name>[4Fe-4S] cluster</name>
        <dbReference type="ChEBI" id="CHEBI:49883"/>
    </cofactor>
</comment>
<comment type="caution">
    <text evidence="11">The sequence shown here is derived from an EMBL/GenBank/DDBJ whole genome shotgun (WGS) entry which is preliminary data.</text>
</comment>
<organism evidence="11 12">
    <name type="scientific">Actinocorallia longicatena</name>
    <dbReference type="NCBI Taxonomy" id="111803"/>
    <lineage>
        <taxon>Bacteria</taxon>
        <taxon>Bacillati</taxon>
        <taxon>Actinomycetota</taxon>
        <taxon>Actinomycetes</taxon>
        <taxon>Streptosporangiales</taxon>
        <taxon>Thermomonosporaceae</taxon>
        <taxon>Actinocorallia</taxon>
    </lineage>
</organism>
<evidence type="ECO:0000256" key="2">
    <source>
        <dbReference type="ARBA" id="ARBA00001966"/>
    </source>
</evidence>
<dbReference type="Proteomes" id="UP001501237">
    <property type="component" value="Unassembled WGS sequence"/>
</dbReference>
<keyword evidence="8" id="KW-0408">Iron</keyword>
<dbReference type="InterPro" id="IPR037207">
    <property type="entry name" value="Nuop51_4Fe4S-bd_sf"/>
</dbReference>
<keyword evidence="7" id="KW-0479">Metal-binding</keyword>
<evidence type="ECO:0000256" key="4">
    <source>
        <dbReference type="ARBA" id="ARBA00022485"/>
    </source>
</evidence>
<keyword evidence="12" id="KW-1185">Reference proteome</keyword>
<dbReference type="PROSITE" id="PS51379">
    <property type="entry name" value="4FE4S_FER_2"/>
    <property type="match status" value="1"/>
</dbReference>
<dbReference type="InterPro" id="IPR019575">
    <property type="entry name" value="Nuop51_4Fe4S-bd"/>
</dbReference>
<keyword evidence="4" id="KW-0004">4Fe-4S</keyword>
<dbReference type="PANTHER" id="PTHR11780">
    <property type="entry name" value="NADH-UBIQUINONE OXIDOREDUCTASE FLAVOPROTEIN 1 NDUFV1"/>
    <property type="match status" value="1"/>
</dbReference>
<evidence type="ECO:0000256" key="7">
    <source>
        <dbReference type="ARBA" id="ARBA00022723"/>
    </source>
</evidence>
<dbReference type="EMBL" id="BAAAUV010000024">
    <property type="protein sequence ID" value="GAA3233061.1"/>
    <property type="molecule type" value="Genomic_DNA"/>
</dbReference>
<evidence type="ECO:0000256" key="3">
    <source>
        <dbReference type="ARBA" id="ARBA00007523"/>
    </source>
</evidence>
<dbReference type="SUPFAM" id="SSF142019">
    <property type="entry name" value="Nqo1 FMN-binding domain-like"/>
    <property type="match status" value="1"/>
</dbReference>
<dbReference type="InterPro" id="IPR011538">
    <property type="entry name" value="Nuo51_FMN-bd"/>
</dbReference>
<gene>
    <name evidence="11" type="ORF">GCM10010468_65420</name>
</gene>
<dbReference type="Pfam" id="PF10589">
    <property type="entry name" value="NADH_4Fe-4S"/>
    <property type="match status" value="1"/>
</dbReference>
<keyword evidence="9" id="KW-0411">Iron-sulfur</keyword>
<evidence type="ECO:0000256" key="1">
    <source>
        <dbReference type="ARBA" id="ARBA00001917"/>
    </source>
</evidence>